<dbReference type="InterPro" id="IPR006027">
    <property type="entry name" value="NusB_RsmB_TIM44"/>
</dbReference>
<dbReference type="GO" id="GO:0031564">
    <property type="term" value="P:transcription antitermination"/>
    <property type="evidence" value="ECO:0007669"/>
    <property type="project" value="UniProtKB-KW"/>
</dbReference>
<keyword evidence="5 6" id="KW-0804">Transcription</keyword>
<dbReference type="Gene3D" id="3.90.79.10">
    <property type="entry name" value="Nucleoside Triphosphate Pyrophosphohydrolase"/>
    <property type="match status" value="1"/>
</dbReference>
<evidence type="ECO:0000256" key="5">
    <source>
        <dbReference type="ARBA" id="ARBA00023163"/>
    </source>
</evidence>
<evidence type="ECO:0000256" key="1">
    <source>
        <dbReference type="ARBA" id="ARBA00005952"/>
    </source>
</evidence>
<dbReference type="Proteomes" id="UP000177276">
    <property type="component" value="Unassembled WGS sequence"/>
</dbReference>
<reference evidence="8 9" key="1">
    <citation type="journal article" date="2016" name="Nat. Commun.">
        <title>Thousands of microbial genomes shed light on interconnected biogeochemical processes in an aquifer system.</title>
        <authorList>
            <person name="Anantharaman K."/>
            <person name="Brown C.T."/>
            <person name="Hug L.A."/>
            <person name="Sharon I."/>
            <person name="Castelle C.J."/>
            <person name="Probst A.J."/>
            <person name="Thomas B.C."/>
            <person name="Singh A."/>
            <person name="Wilkins M.J."/>
            <person name="Karaoz U."/>
            <person name="Brodie E.L."/>
            <person name="Williams K.H."/>
            <person name="Hubbard S.S."/>
            <person name="Banfield J.F."/>
        </authorList>
    </citation>
    <scope>NUCLEOTIDE SEQUENCE [LARGE SCALE GENOMIC DNA]</scope>
</reference>
<dbReference type="Gene3D" id="1.10.940.10">
    <property type="entry name" value="NusB-like"/>
    <property type="match status" value="1"/>
</dbReference>
<evidence type="ECO:0000313" key="8">
    <source>
        <dbReference type="EMBL" id="OHB11851.1"/>
    </source>
</evidence>
<feature type="domain" description="Nudix hydrolase" evidence="7">
    <location>
        <begin position="153"/>
        <end position="289"/>
    </location>
</feature>
<evidence type="ECO:0000313" key="9">
    <source>
        <dbReference type="Proteomes" id="UP000177276"/>
    </source>
</evidence>
<dbReference type="GO" id="GO:0003723">
    <property type="term" value="F:RNA binding"/>
    <property type="evidence" value="ECO:0007669"/>
    <property type="project" value="UniProtKB-UniRule"/>
</dbReference>
<keyword evidence="2 6" id="KW-0889">Transcription antitermination</keyword>
<dbReference type="InterPro" id="IPR011605">
    <property type="entry name" value="NusB_fam"/>
</dbReference>
<dbReference type="PROSITE" id="PS51462">
    <property type="entry name" value="NUDIX"/>
    <property type="match status" value="1"/>
</dbReference>
<dbReference type="HAMAP" id="MF_00073">
    <property type="entry name" value="NusB"/>
    <property type="match status" value="1"/>
</dbReference>
<dbReference type="InterPro" id="IPR015797">
    <property type="entry name" value="NUDIX_hydrolase-like_dom_sf"/>
</dbReference>
<comment type="caution">
    <text evidence="8">The sequence shown here is derived from an EMBL/GenBank/DDBJ whole genome shotgun (WGS) entry which is preliminary data.</text>
</comment>
<evidence type="ECO:0000256" key="3">
    <source>
        <dbReference type="ARBA" id="ARBA00022884"/>
    </source>
</evidence>
<evidence type="ECO:0000259" key="7">
    <source>
        <dbReference type="PROSITE" id="PS51462"/>
    </source>
</evidence>
<dbReference type="SUPFAM" id="SSF55811">
    <property type="entry name" value="Nudix"/>
    <property type="match status" value="1"/>
</dbReference>
<gene>
    <name evidence="6" type="primary">nusB</name>
    <name evidence="8" type="ORF">A3G46_01160</name>
</gene>
<sequence length="293" mass="32839">MANRHLARSTVLQTLYEWDFSGQKISPNEVLERDASEFAAGNQSEGFMKNLLNGVISKHKDLDNVITKAAPEWPIEKISVMDRNILRLGLYELLFADREQVPPKVAINEAIELAKKFGGETSGKFINGVLGAVYKEMGEPGKNDTSTNKKTVTIETLVGAVVYAHHKGNTFVALVHDVFGHWTLTKGKLEKGEKEEEGIIRGAKEELGVEIKVKDSLGENTYETFHPEKGKLRKHVIYFLAEAPFEELTLENKEKKGGLDDVKWFKLAEILDLNFYDDILPIVTKAINLLVKS</sequence>
<organism evidence="8 9">
    <name type="scientific">Candidatus Zambryskibacteria bacterium RIFCSPLOWO2_12_FULL_39_16</name>
    <dbReference type="NCBI Taxonomy" id="1802775"/>
    <lineage>
        <taxon>Bacteria</taxon>
        <taxon>Candidatus Zambryskiibacteriota</taxon>
    </lineage>
</organism>
<dbReference type="SUPFAM" id="SSF48013">
    <property type="entry name" value="NusB-like"/>
    <property type="match status" value="1"/>
</dbReference>
<dbReference type="PANTHER" id="PTHR11078:SF3">
    <property type="entry name" value="ANTITERMINATION NUSB DOMAIN-CONTAINING PROTEIN"/>
    <property type="match status" value="1"/>
</dbReference>
<dbReference type="EMBL" id="MHWS01000021">
    <property type="protein sequence ID" value="OHB11851.1"/>
    <property type="molecule type" value="Genomic_DNA"/>
</dbReference>
<proteinExistence type="inferred from homology"/>
<dbReference type="CDD" id="cd00619">
    <property type="entry name" value="Terminator_NusB"/>
    <property type="match status" value="1"/>
</dbReference>
<protein>
    <recommendedName>
        <fullName evidence="6">Transcription antitermination protein NusB</fullName>
    </recommendedName>
    <alternativeName>
        <fullName evidence="6">Antitermination factor NusB</fullName>
    </alternativeName>
</protein>
<accession>A0A1G2UR29</accession>
<evidence type="ECO:0000256" key="2">
    <source>
        <dbReference type="ARBA" id="ARBA00022814"/>
    </source>
</evidence>
<keyword evidence="4 6" id="KW-0805">Transcription regulation</keyword>
<keyword evidence="3 6" id="KW-0694">RNA-binding</keyword>
<comment type="similarity">
    <text evidence="1 6">Belongs to the NusB family.</text>
</comment>
<dbReference type="GO" id="GO:0005829">
    <property type="term" value="C:cytosol"/>
    <property type="evidence" value="ECO:0007669"/>
    <property type="project" value="TreeGrafter"/>
</dbReference>
<comment type="function">
    <text evidence="6">Involved in transcription antitermination. Required for transcription of ribosomal RNA (rRNA) genes. Binds specifically to the boxA antiterminator sequence of the ribosomal RNA (rrn) operons.</text>
</comment>
<dbReference type="Pfam" id="PF01029">
    <property type="entry name" value="NusB"/>
    <property type="match status" value="1"/>
</dbReference>
<dbReference type="NCBIfam" id="TIGR01951">
    <property type="entry name" value="nusB"/>
    <property type="match status" value="1"/>
</dbReference>
<evidence type="ECO:0000256" key="4">
    <source>
        <dbReference type="ARBA" id="ARBA00023015"/>
    </source>
</evidence>
<dbReference type="PANTHER" id="PTHR11078">
    <property type="entry name" value="N UTILIZATION SUBSTANCE PROTEIN B-RELATED"/>
    <property type="match status" value="1"/>
</dbReference>
<evidence type="ECO:0000256" key="6">
    <source>
        <dbReference type="HAMAP-Rule" id="MF_00073"/>
    </source>
</evidence>
<name>A0A1G2UR29_9BACT</name>
<dbReference type="InterPro" id="IPR000086">
    <property type="entry name" value="NUDIX_hydrolase_dom"/>
</dbReference>
<dbReference type="Pfam" id="PF00293">
    <property type="entry name" value="NUDIX"/>
    <property type="match status" value="1"/>
</dbReference>
<dbReference type="InterPro" id="IPR035926">
    <property type="entry name" value="NusB-like_sf"/>
</dbReference>
<dbReference type="GO" id="GO:0006353">
    <property type="term" value="P:DNA-templated transcription termination"/>
    <property type="evidence" value="ECO:0007669"/>
    <property type="project" value="UniProtKB-UniRule"/>
</dbReference>
<dbReference type="AlphaFoldDB" id="A0A1G2UR29"/>